<evidence type="ECO:0000313" key="1">
    <source>
        <dbReference type="EMBL" id="KFM23273.1"/>
    </source>
</evidence>
<dbReference type="KEGG" id="apro:F751_3464"/>
<dbReference type="Proteomes" id="UP000028924">
    <property type="component" value="Unassembled WGS sequence"/>
</dbReference>
<dbReference type="AlphaFoldDB" id="A0A087SC19"/>
<keyword evidence="2" id="KW-1185">Reference proteome</keyword>
<evidence type="ECO:0000313" key="2">
    <source>
        <dbReference type="Proteomes" id="UP000028924"/>
    </source>
</evidence>
<gene>
    <name evidence="1" type="ORF">F751_3464</name>
</gene>
<dbReference type="GeneID" id="23614855"/>
<accession>A0A087SC19</accession>
<dbReference type="RefSeq" id="XP_011396143.1">
    <property type="nucleotide sequence ID" value="XM_011397841.1"/>
</dbReference>
<proteinExistence type="predicted"/>
<dbReference type="EMBL" id="KL662089">
    <property type="protein sequence ID" value="KFM23273.1"/>
    <property type="molecule type" value="Genomic_DNA"/>
</dbReference>
<protein>
    <submittedName>
        <fullName evidence="1">Uncharacterized protein</fullName>
    </submittedName>
</protein>
<name>A0A087SC19_AUXPR</name>
<organism evidence="1 2">
    <name type="scientific">Auxenochlorella protothecoides</name>
    <name type="common">Green microalga</name>
    <name type="synonym">Chlorella protothecoides</name>
    <dbReference type="NCBI Taxonomy" id="3075"/>
    <lineage>
        <taxon>Eukaryota</taxon>
        <taxon>Viridiplantae</taxon>
        <taxon>Chlorophyta</taxon>
        <taxon>core chlorophytes</taxon>
        <taxon>Trebouxiophyceae</taxon>
        <taxon>Chlorellales</taxon>
        <taxon>Chlorellaceae</taxon>
        <taxon>Auxenochlorella</taxon>
    </lineage>
</organism>
<reference evidence="1 2" key="1">
    <citation type="journal article" date="2014" name="BMC Genomics">
        <title>Oil accumulation mechanisms of the oleaginous microalga Chlorella protothecoides revealed through its genome, transcriptomes, and proteomes.</title>
        <authorList>
            <person name="Gao C."/>
            <person name="Wang Y."/>
            <person name="Shen Y."/>
            <person name="Yan D."/>
            <person name="He X."/>
            <person name="Dai J."/>
            <person name="Wu Q."/>
        </authorList>
    </citation>
    <scope>NUCLEOTIDE SEQUENCE [LARGE SCALE GENOMIC DNA]</scope>
    <source>
        <strain evidence="1 2">0710</strain>
    </source>
</reference>
<sequence>MAQLTQQRFHNLGLRRIPLCRVRERREGQGGGRRAGHPLRMARARAGCGGLRRLEGRLAAGWGAAGLLPGGWPAAAAGDPVQAGR</sequence>